<evidence type="ECO:0000313" key="3">
    <source>
        <dbReference type="EMBL" id="KKL64702.1"/>
    </source>
</evidence>
<name>A0A0F9GNI7_9ZZZZ</name>
<dbReference type="EMBL" id="LAZR01027764">
    <property type="protein sequence ID" value="KKL64702.1"/>
    <property type="molecule type" value="Genomic_DNA"/>
</dbReference>
<feature type="non-terminal residue" evidence="3">
    <location>
        <position position="455"/>
    </location>
</feature>
<evidence type="ECO:0000259" key="2">
    <source>
        <dbReference type="Pfam" id="PF13701"/>
    </source>
</evidence>
<dbReference type="InterPro" id="IPR047960">
    <property type="entry name" value="Transpos_IS1380"/>
</dbReference>
<protein>
    <recommendedName>
        <fullName evidence="2">Transposase DDE domain-containing protein</fullName>
    </recommendedName>
</protein>
<comment type="caution">
    <text evidence="3">The sequence shown here is derived from an EMBL/GenBank/DDBJ whole genome shotgun (WGS) entry which is preliminary data.</text>
</comment>
<dbReference type="AlphaFoldDB" id="A0A0F9GNI7"/>
<gene>
    <name evidence="3" type="ORF">LCGC14_2162330</name>
</gene>
<sequence length="455" mass="52626">MKYSKSHLHSRVYKIPELRFEDQRLSSFSGLIVIQALFSRLELKRRLSGCFDHMKSDAIVGFHVVALLLIVHLMLGYRRLREIDRYRDDPVVLRVLGLRRLPDVSTVSRRLSKVDRESVSAVRAVNREVVLEPLSAMGLRRATVDFDGSVLSTGRFAEGTAVGLNKKKKGARSYYPLFSTIAQTGQVLDLYHRPGNVHDSNGAKDFIATQIGYVHDALPAAKLEARLDSAFFSDEIVSMLHGQSVQFTISVPFERFTDLKGMVETRTRWRRLDGRWSYFESNWSPDCWLQDFRFIFLRQKVKKQRKEPVQLDLFVPHQWGYDFKVIVTNKQSSTRNVLRYHNGRGAQENIFAELKSQSQMDYVPVRRLAGNQLYLMSVVLSHNLLRTLQMEVHTPCRSNTEKRSPLWRFQEARTIRQHLIHRAGRLTRPQGKLRLTMSGNEATKSTFLQYLTALQ</sequence>
<accession>A0A0F9GNI7</accession>
<keyword evidence="1" id="KW-1133">Transmembrane helix</keyword>
<feature type="domain" description="Transposase DDE" evidence="2">
    <location>
        <begin position="17"/>
        <end position="455"/>
    </location>
</feature>
<proteinExistence type="predicted"/>
<keyword evidence="1" id="KW-0812">Transmembrane</keyword>
<dbReference type="NCBIfam" id="NF033539">
    <property type="entry name" value="transpos_IS1380"/>
    <property type="match status" value="1"/>
</dbReference>
<reference evidence="3" key="1">
    <citation type="journal article" date="2015" name="Nature">
        <title>Complex archaea that bridge the gap between prokaryotes and eukaryotes.</title>
        <authorList>
            <person name="Spang A."/>
            <person name="Saw J.H."/>
            <person name="Jorgensen S.L."/>
            <person name="Zaremba-Niedzwiedzka K."/>
            <person name="Martijn J."/>
            <person name="Lind A.E."/>
            <person name="van Eijk R."/>
            <person name="Schleper C."/>
            <person name="Guy L."/>
            <person name="Ettema T.J."/>
        </authorList>
    </citation>
    <scope>NUCLEOTIDE SEQUENCE</scope>
</reference>
<dbReference type="InterPro" id="IPR025668">
    <property type="entry name" value="Tnp_DDE_dom"/>
</dbReference>
<keyword evidence="1" id="KW-0472">Membrane</keyword>
<organism evidence="3">
    <name type="scientific">marine sediment metagenome</name>
    <dbReference type="NCBI Taxonomy" id="412755"/>
    <lineage>
        <taxon>unclassified sequences</taxon>
        <taxon>metagenomes</taxon>
        <taxon>ecological metagenomes</taxon>
    </lineage>
</organism>
<dbReference type="Pfam" id="PF13701">
    <property type="entry name" value="DDE_Tnp_1_4"/>
    <property type="match status" value="1"/>
</dbReference>
<feature type="transmembrane region" description="Helical" evidence="1">
    <location>
        <begin position="58"/>
        <end position="77"/>
    </location>
</feature>
<evidence type="ECO:0000256" key="1">
    <source>
        <dbReference type="SAM" id="Phobius"/>
    </source>
</evidence>